<evidence type="ECO:0000313" key="13">
    <source>
        <dbReference type="Proteomes" id="UP000199306"/>
    </source>
</evidence>
<dbReference type="InterPro" id="IPR036097">
    <property type="entry name" value="HisK_dim/P_sf"/>
</dbReference>
<evidence type="ECO:0000256" key="1">
    <source>
        <dbReference type="ARBA" id="ARBA00000085"/>
    </source>
</evidence>
<evidence type="ECO:0000259" key="9">
    <source>
        <dbReference type="PROSITE" id="PS01124"/>
    </source>
</evidence>
<keyword evidence="8" id="KW-1133">Transmembrane helix</keyword>
<gene>
    <name evidence="12" type="ORF">SAMN04515674_10163</name>
</gene>
<dbReference type="PROSITE" id="PS50109">
    <property type="entry name" value="HIS_KIN"/>
    <property type="match status" value="1"/>
</dbReference>
<dbReference type="EMBL" id="FOXH01000001">
    <property type="protein sequence ID" value="SFP03180.1"/>
    <property type="molecule type" value="Genomic_DNA"/>
</dbReference>
<dbReference type="PROSITE" id="PS00041">
    <property type="entry name" value="HTH_ARAC_FAMILY_1"/>
    <property type="match status" value="1"/>
</dbReference>
<dbReference type="Gene3D" id="2.60.40.10">
    <property type="entry name" value="Immunoglobulins"/>
    <property type="match status" value="1"/>
</dbReference>
<evidence type="ECO:0000256" key="3">
    <source>
        <dbReference type="ARBA" id="ARBA00022553"/>
    </source>
</evidence>
<dbReference type="PANTHER" id="PTHR43547:SF2">
    <property type="entry name" value="HYBRID SIGNAL TRANSDUCTION HISTIDINE KINASE C"/>
    <property type="match status" value="1"/>
</dbReference>
<keyword evidence="8" id="KW-0812">Transmembrane</keyword>
<dbReference type="InterPro" id="IPR011006">
    <property type="entry name" value="CheY-like_superfamily"/>
</dbReference>
<reference evidence="12 13" key="1">
    <citation type="submission" date="2016-10" db="EMBL/GenBank/DDBJ databases">
        <authorList>
            <person name="de Groot N.N."/>
        </authorList>
    </citation>
    <scope>NUCLEOTIDE SEQUENCE [LARGE SCALE GENOMIC DNA]</scope>
    <source>
        <strain evidence="13">E92,LMG 26720,CCM 7988</strain>
    </source>
</reference>
<dbReference type="EC" id="2.7.13.3" evidence="2"/>
<organism evidence="12 13">
    <name type="scientific">Pseudarcicella hirudinis</name>
    <dbReference type="NCBI Taxonomy" id="1079859"/>
    <lineage>
        <taxon>Bacteria</taxon>
        <taxon>Pseudomonadati</taxon>
        <taxon>Bacteroidota</taxon>
        <taxon>Cytophagia</taxon>
        <taxon>Cytophagales</taxon>
        <taxon>Flectobacillaceae</taxon>
        <taxon>Pseudarcicella</taxon>
    </lineage>
</organism>
<dbReference type="Gene3D" id="1.10.10.60">
    <property type="entry name" value="Homeodomain-like"/>
    <property type="match status" value="1"/>
</dbReference>
<dbReference type="GO" id="GO:0000155">
    <property type="term" value="F:phosphorelay sensor kinase activity"/>
    <property type="evidence" value="ECO:0007669"/>
    <property type="project" value="InterPro"/>
</dbReference>
<dbReference type="Pfam" id="PF00512">
    <property type="entry name" value="HisKA"/>
    <property type="match status" value="1"/>
</dbReference>
<feature type="domain" description="Histidine kinase" evidence="10">
    <location>
        <begin position="854"/>
        <end position="1075"/>
    </location>
</feature>
<dbReference type="InterPro" id="IPR015943">
    <property type="entry name" value="WD40/YVTN_repeat-like_dom_sf"/>
</dbReference>
<dbReference type="GO" id="GO:0043565">
    <property type="term" value="F:sequence-specific DNA binding"/>
    <property type="evidence" value="ECO:0007669"/>
    <property type="project" value="InterPro"/>
</dbReference>
<feature type="modified residue" description="4-aspartylphosphate" evidence="7">
    <location>
        <position position="1164"/>
    </location>
</feature>
<dbReference type="Gene3D" id="3.30.565.10">
    <property type="entry name" value="Histidine kinase-like ATPase, C-terminal domain"/>
    <property type="match status" value="1"/>
</dbReference>
<evidence type="ECO:0000256" key="2">
    <source>
        <dbReference type="ARBA" id="ARBA00012438"/>
    </source>
</evidence>
<feature type="transmembrane region" description="Helical" evidence="8">
    <location>
        <begin position="811"/>
        <end position="833"/>
    </location>
</feature>
<sequence>MNYKGTAGGFFLKSGCFSLVLFFCNYYFSIGQKPIFNRVSIENGLSQSSVLTIVQDAKGFLWFGTRSGLNRFDTRNFRVYKNVPSDPKSISDNYILSSLCDSRKTLWIGTINGLNKYNAEHDCFKRITNDPSDKTSLSNNTVHCIYQDKKGRIWIGTDNGLNLMKDAEKTAFIRFSHQAGKPGLPGNNIRAIFEDHEGFLWIGTGNGLTRISEKKGLFQFKVYKNSASDHGSISGDFISTITEDFQHRLWIGTQHDGINLFDRTQDRFKRFYQSSGKTGLVHNNIRKIIPDKNGRLWIGTLEGISILDPLTQKFSSYQHDSDDPESIGQNSVYDIFRDDSGSMWIGTYYAGLSVVFSHATPFTIYRNSKRVSSISNNVISSITEDPLQNLWIGTEGGGLNYFDKKSGIFSNFRNTPGNASSLSSNLVKSVYLDRNKNLWIGTHLGGLNLFNSSSKTFRHFRHNPNDSLSISSDDIIDILEDSQGRLWIGTDQAGLNIMDRETGKFSRFSPKGLFSISSVGVTVLFEDSRKNIWVGTSGGLNVLQYQSEKFKTILKDKEHKNSLPSNSITCINEDSRKNIWIGTYFGGLCRYNLSQNTFTTFTEKDGLPGDNILGIQEDNQGFLWVSTNKGLSKFDPVRRNFRNYDVNDGLSGNEFNYNSCFKDSKGELFFGGYNGLIRFNPNEIGINDFHAPLVFTALKLFNKPVAVETEDNLLKKDISLADEIVFRHDQNIFTVDFALLNYIKSNKNKYAYKLEGFEKDWNYVNIPSATYTNLPSGEYNLLVKGANNDGQWTSEPVSLKIRVLPPFWKTWWAYCLYILFFAVILFFIIRFFLLRALLRQEHELHEIKLNFFTNISHEIRTHLTLITGPVEKLLISENTREGFQGQLVHVKNNTDRLLKLVGELMDFQKAESRHLRLHVSKINIVSLLSGIFGSFEHISEMRNIQSSLIADAEDIELYADSEQITKVFFNLLSNAYKFTPDGGSVVLKIAKKDSLVEIEVIDNGRGIAPEYLKKLFVNFFQVYEYGLQNTGYGIGLALSKSIVELHKGEISVESEVAHGHQNGRTCFKVSLPAGHAHFTESQLTPSENIPVYSFTAPAAETDENESVSLEISQKTSILVIEDNPEIRLFIRNSLNTHYQVFEAENGLKGWEMATELIPDLIISDVMMDQMNGLELCDKIKNDERTNHIPVILLTARATLNHQVEGLRTGADCYITKPFSIQVLALNIHNLLASREVMRQRFSRQITLQPQNTIINTFEEEFLDKVIQIIDNQMDNPEFGVVMLSEKVAMSQPILYKKLKALTDMSVNEFIKSIRLKKAAQLLQQKQMNIYEVSYAVGYDDRKYFSKEFKKLFGKTPSDYLNSFETRPEDPV</sequence>
<dbReference type="PRINTS" id="PR00344">
    <property type="entry name" value="BCTRLSENSOR"/>
</dbReference>
<evidence type="ECO:0000256" key="7">
    <source>
        <dbReference type="PROSITE-ProRule" id="PRU00169"/>
    </source>
</evidence>
<dbReference type="InterPro" id="IPR018060">
    <property type="entry name" value="HTH_AraC"/>
</dbReference>
<feature type="domain" description="Response regulatory" evidence="11">
    <location>
        <begin position="1116"/>
        <end position="1231"/>
    </location>
</feature>
<protein>
    <recommendedName>
        <fullName evidence="2">histidine kinase</fullName>
        <ecNumber evidence="2">2.7.13.3</ecNumber>
    </recommendedName>
</protein>
<feature type="domain" description="HTH araC/xylS-type" evidence="9">
    <location>
        <begin position="1263"/>
        <end position="1362"/>
    </location>
</feature>
<dbReference type="Gene3D" id="2.130.10.10">
    <property type="entry name" value="YVTN repeat-like/Quinoprotein amine dehydrogenase"/>
    <property type="match status" value="5"/>
</dbReference>
<dbReference type="OrthoDB" id="9797097at2"/>
<name>A0A1I5M156_9BACT</name>
<dbReference type="RefSeq" id="WP_092010421.1">
    <property type="nucleotide sequence ID" value="NZ_FOXH01000001.1"/>
</dbReference>
<evidence type="ECO:0000256" key="4">
    <source>
        <dbReference type="ARBA" id="ARBA00023015"/>
    </source>
</evidence>
<keyword evidence="5" id="KW-0238">DNA-binding</keyword>
<dbReference type="Pfam" id="PF12833">
    <property type="entry name" value="HTH_18"/>
    <property type="match status" value="1"/>
</dbReference>
<dbReference type="SMART" id="SM00388">
    <property type="entry name" value="HisKA"/>
    <property type="match status" value="1"/>
</dbReference>
<evidence type="ECO:0000259" key="10">
    <source>
        <dbReference type="PROSITE" id="PS50109"/>
    </source>
</evidence>
<dbReference type="SUPFAM" id="SSF55874">
    <property type="entry name" value="ATPase domain of HSP90 chaperone/DNA topoisomerase II/histidine kinase"/>
    <property type="match status" value="1"/>
</dbReference>
<dbReference type="InterPro" id="IPR003661">
    <property type="entry name" value="HisK_dim/P_dom"/>
</dbReference>
<dbReference type="InterPro" id="IPR005467">
    <property type="entry name" value="His_kinase_dom"/>
</dbReference>
<dbReference type="PANTHER" id="PTHR43547">
    <property type="entry name" value="TWO-COMPONENT HISTIDINE KINASE"/>
    <property type="match status" value="1"/>
</dbReference>
<dbReference type="PROSITE" id="PS01124">
    <property type="entry name" value="HTH_ARAC_FAMILY_2"/>
    <property type="match status" value="1"/>
</dbReference>
<dbReference type="SUPFAM" id="SSF47384">
    <property type="entry name" value="Homodimeric domain of signal transducing histidine kinase"/>
    <property type="match status" value="1"/>
</dbReference>
<keyword evidence="3 7" id="KW-0597">Phosphoprotein</keyword>
<dbReference type="InterPro" id="IPR013783">
    <property type="entry name" value="Ig-like_fold"/>
</dbReference>
<evidence type="ECO:0000256" key="6">
    <source>
        <dbReference type="ARBA" id="ARBA00023163"/>
    </source>
</evidence>
<dbReference type="FunFam" id="2.60.40.10:FF:000791">
    <property type="entry name" value="Two-component system sensor histidine kinase/response regulator"/>
    <property type="match status" value="1"/>
</dbReference>
<dbReference type="Pfam" id="PF07494">
    <property type="entry name" value="Reg_prop"/>
    <property type="match status" value="11"/>
</dbReference>
<keyword evidence="4" id="KW-0805">Transcription regulation</keyword>
<feature type="transmembrane region" description="Helical" evidence="8">
    <location>
        <begin position="7"/>
        <end position="28"/>
    </location>
</feature>
<dbReference type="SMART" id="SM00342">
    <property type="entry name" value="HTH_ARAC"/>
    <property type="match status" value="1"/>
</dbReference>
<evidence type="ECO:0000256" key="5">
    <source>
        <dbReference type="ARBA" id="ARBA00023125"/>
    </source>
</evidence>
<dbReference type="SMART" id="SM00387">
    <property type="entry name" value="HATPase_c"/>
    <property type="match status" value="1"/>
</dbReference>
<evidence type="ECO:0000259" key="11">
    <source>
        <dbReference type="PROSITE" id="PS50110"/>
    </source>
</evidence>
<dbReference type="InterPro" id="IPR011110">
    <property type="entry name" value="Reg_prop"/>
</dbReference>
<keyword evidence="6" id="KW-0804">Transcription</keyword>
<evidence type="ECO:0000313" key="12">
    <source>
        <dbReference type="EMBL" id="SFP03180.1"/>
    </source>
</evidence>
<dbReference type="Pfam" id="PF07495">
    <property type="entry name" value="Y_Y_Y"/>
    <property type="match status" value="1"/>
</dbReference>
<dbReference type="InterPro" id="IPR004358">
    <property type="entry name" value="Sig_transdc_His_kin-like_C"/>
</dbReference>
<dbReference type="PROSITE" id="PS50110">
    <property type="entry name" value="RESPONSE_REGULATORY"/>
    <property type="match status" value="1"/>
</dbReference>
<dbReference type="Pfam" id="PF02518">
    <property type="entry name" value="HATPase_c"/>
    <property type="match status" value="1"/>
</dbReference>
<dbReference type="InterPro" id="IPR011123">
    <property type="entry name" value="Y_Y_Y"/>
</dbReference>
<dbReference type="Gene3D" id="3.40.50.2300">
    <property type="match status" value="1"/>
</dbReference>
<dbReference type="SUPFAM" id="SSF52172">
    <property type="entry name" value="CheY-like"/>
    <property type="match status" value="1"/>
</dbReference>
<keyword evidence="13" id="KW-1185">Reference proteome</keyword>
<dbReference type="GO" id="GO:0003700">
    <property type="term" value="F:DNA-binding transcription factor activity"/>
    <property type="evidence" value="ECO:0007669"/>
    <property type="project" value="InterPro"/>
</dbReference>
<keyword evidence="8" id="KW-0472">Membrane</keyword>
<dbReference type="SMART" id="SM00448">
    <property type="entry name" value="REC"/>
    <property type="match status" value="1"/>
</dbReference>
<dbReference type="InterPro" id="IPR018062">
    <property type="entry name" value="HTH_AraC-typ_CS"/>
</dbReference>
<dbReference type="InterPro" id="IPR001789">
    <property type="entry name" value="Sig_transdc_resp-reg_receiver"/>
</dbReference>
<dbReference type="CDD" id="cd17574">
    <property type="entry name" value="REC_OmpR"/>
    <property type="match status" value="1"/>
</dbReference>
<dbReference type="SUPFAM" id="SSF46689">
    <property type="entry name" value="Homeodomain-like"/>
    <property type="match status" value="1"/>
</dbReference>
<dbReference type="Proteomes" id="UP000199306">
    <property type="component" value="Unassembled WGS sequence"/>
</dbReference>
<comment type="catalytic activity">
    <reaction evidence="1">
        <text>ATP + protein L-histidine = ADP + protein N-phospho-L-histidine.</text>
        <dbReference type="EC" id="2.7.13.3"/>
    </reaction>
</comment>
<proteinExistence type="predicted"/>
<evidence type="ECO:0000256" key="8">
    <source>
        <dbReference type="SAM" id="Phobius"/>
    </source>
</evidence>
<dbReference type="InterPro" id="IPR036890">
    <property type="entry name" value="HATPase_C_sf"/>
</dbReference>
<dbReference type="Pfam" id="PF00072">
    <property type="entry name" value="Response_reg"/>
    <property type="match status" value="1"/>
</dbReference>
<dbReference type="CDD" id="cd00082">
    <property type="entry name" value="HisKA"/>
    <property type="match status" value="1"/>
</dbReference>
<dbReference type="InterPro" id="IPR003594">
    <property type="entry name" value="HATPase_dom"/>
</dbReference>
<dbReference type="FunFam" id="1.10.287.130:FF:000045">
    <property type="entry name" value="Two-component system sensor histidine kinase/response regulator"/>
    <property type="match status" value="1"/>
</dbReference>
<dbReference type="SUPFAM" id="SSF63829">
    <property type="entry name" value="Calcium-dependent phosphotriesterase"/>
    <property type="match status" value="3"/>
</dbReference>
<dbReference type="STRING" id="1079859.SAMN04515674_10163"/>
<dbReference type="InterPro" id="IPR009057">
    <property type="entry name" value="Homeodomain-like_sf"/>
</dbReference>
<dbReference type="Gene3D" id="1.10.287.130">
    <property type="match status" value="1"/>
</dbReference>
<accession>A0A1I5M156</accession>